<dbReference type="EMBL" id="CATQJL010000001">
    <property type="protein sequence ID" value="CAJ0588053.1"/>
    <property type="molecule type" value="Genomic_DNA"/>
</dbReference>
<evidence type="ECO:0000313" key="3">
    <source>
        <dbReference type="Proteomes" id="UP001176961"/>
    </source>
</evidence>
<sequence length="222" mass="25521">MMLMPDALNSLWVAGTARSLCLYNHIDYYYNTFACDAYIYDFKSNTMCIHINRSKSGQASKTSKAREQTPIKSTTQISRTPQGFVRSTTPVAHSDDIAPAKAERTQISTKLVEKSLKIDRTQVNKHRPKLLPYPEINEPTPSAQKLRLEELEREKKQKIAAGFYQERSDEDDTLEKVESLKFENTESVKMMSRKVATIESREKLHFNHPSAFKQSLLEDTQR</sequence>
<feature type="region of interest" description="Disordered" evidence="1">
    <location>
        <begin position="55"/>
        <end position="92"/>
    </location>
</feature>
<dbReference type="Proteomes" id="UP001176961">
    <property type="component" value="Unassembled WGS sequence"/>
</dbReference>
<accession>A0AA36GEJ0</accession>
<proteinExistence type="predicted"/>
<keyword evidence="3" id="KW-1185">Reference proteome</keyword>
<dbReference type="AlphaFoldDB" id="A0AA36GEJ0"/>
<comment type="caution">
    <text evidence="2">The sequence shown here is derived from an EMBL/GenBank/DDBJ whole genome shotgun (WGS) entry which is preliminary data.</text>
</comment>
<reference evidence="2" key="1">
    <citation type="submission" date="2023-07" db="EMBL/GenBank/DDBJ databases">
        <authorList>
            <consortium name="CYATHOMIX"/>
        </authorList>
    </citation>
    <scope>NUCLEOTIDE SEQUENCE</scope>
    <source>
        <strain evidence="2">N/A</strain>
    </source>
</reference>
<organism evidence="2 3">
    <name type="scientific">Cylicocyclus nassatus</name>
    <name type="common">Nematode worm</name>
    <dbReference type="NCBI Taxonomy" id="53992"/>
    <lineage>
        <taxon>Eukaryota</taxon>
        <taxon>Metazoa</taxon>
        <taxon>Ecdysozoa</taxon>
        <taxon>Nematoda</taxon>
        <taxon>Chromadorea</taxon>
        <taxon>Rhabditida</taxon>
        <taxon>Rhabditina</taxon>
        <taxon>Rhabditomorpha</taxon>
        <taxon>Strongyloidea</taxon>
        <taxon>Strongylidae</taxon>
        <taxon>Cylicocyclus</taxon>
    </lineage>
</organism>
<name>A0AA36GEJ0_CYLNA</name>
<feature type="compositionally biased region" description="Polar residues" evidence="1">
    <location>
        <begin position="70"/>
        <end position="91"/>
    </location>
</feature>
<evidence type="ECO:0000256" key="1">
    <source>
        <dbReference type="SAM" id="MobiDB-lite"/>
    </source>
</evidence>
<evidence type="ECO:0000313" key="2">
    <source>
        <dbReference type="EMBL" id="CAJ0588053.1"/>
    </source>
</evidence>
<gene>
    <name evidence="2" type="ORF">CYNAS_LOCUS36</name>
</gene>
<protein>
    <submittedName>
        <fullName evidence="2">Uncharacterized protein</fullName>
    </submittedName>
</protein>